<proteinExistence type="predicted"/>
<dbReference type="Proteomes" id="UP001501490">
    <property type="component" value="Unassembled WGS sequence"/>
</dbReference>
<evidence type="ECO:0000313" key="4">
    <source>
        <dbReference type="Proteomes" id="UP001501490"/>
    </source>
</evidence>
<accession>A0ABP7AHC5</accession>
<dbReference type="Pfam" id="PF14067">
    <property type="entry name" value="LssY_C"/>
    <property type="match status" value="1"/>
</dbReference>
<feature type="domain" description="LssY-like C-terminal" evidence="2">
    <location>
        <begin position="74"/>
        <end position="263"/>
    </location>
</feature>
<organism evidence="3 4">
    <name type="scientific">Microlunatus ginsengisoli</name>
    <dbReference type="NCBI Taxonomy" id="363863"/>
    <lineage>
        <taxon>Bacteria</taxon>
        <taxon>Bacillati</taxon>
        <taxon>Actinomycetota</taxon>
        <taxon>Actinomycetes</taxon>
        <taxon>Propionibacteriales</taxon>
        <taxon>Propionibacteriaceae</taxon>
        <taxon>Microlunatus</taxon>
    </lineage>
</organism>
<evidence type="ECO:0000256" key="1">
    <source>
        <dbReference type="SAM" id="Phobius"/>
    </source>
</evidence>
<evidence type="ECO:0000259" key="2">
    <source>
        <dbReference type="Pfam" id="PF14067"/>
    </source>
</evidence>
<feature type="transmembrane region" description="Helical" evidence="1">
    <location>
        <begin position="340"/>
        <end position="362"/>
    </location>
</feature>
<sequence length="441" mass="47789">MPRKARARSHWWSFTAKLDGVLFAFAGVSALWLAYLLLREGVRPGWPMLLLVVFWVVFTYLVLPRLHRILTRLYVPGYFIGRTRTSDGLLGDPVNLALMGSEGQIHAAMLAAGWIRADDLDSASTRRMIAATLRRRSYPNAPVSPLMLFDRQQDFAYQQEVGGSTAQRHHVRFWRCPDGWLLPGGGRVDWLAAGTFDRAVGLSLFTFQVTHKIEANTDIERDYILDTVRRAEPRLAVRVIEDFSTGYHARNGGGDLIQTDGDLPIMDLGAVTAADVLVPSGGTDSRDKRPVQIVFGAVVAFVRAFGFLVIAAGFVLLGVYPDALAAVQAAGGDLDTDSPGAFVAIGAVFAIGALVDLVFGLAVLRGSRLARLVLMLYSSVTIVSAFVANANGSERVGLQTNLLTVAVSILVLLALSSHRARDYTDRARVSAARTAAISPAP</sequence>
<feature type="transmembrane region" description="Helical" evidence="1">
    <location>
        <begin position="44"/>
        <end position="63"/>
    </location>
</feature>
<protein>
    <recommendedName>
        <fullName evidence="2">LssY-like C-terminal domain-containing protein</fullName>
    </recommendedName>
</protein>
<feature type="transmembrane region" description="Helical" evidence="1">
    <location>
        <begin position="21"/>
        <end position="38"/>
    </location>
</feature>
<dbReference type="RefSeq" id="WP_344807620.1">
    <property type="nucleotide sequence ID" value="NZ_BAABAB010000029.1"/>
</dbReference>
<feature type="transmembrane region" description="Helical" evidence="1">
    <location>
        <begin position="369"/>
        <end position="390"/>
    </location>
</feature>
<keyword evidence="4" id="KW-1185">Reference proteome</keyword>
<keyword evidence="1" id="KW-0472">Membrane</keyword>
<reference evidence="4" key="1">
    <citation type="journal article" date="2019" name="Int. J. Syst. Evol. Microbiol.">
        <title>The Global Catalogue of Microorganisms (GCM) 10K type strain sequencing project: providing services to taxonomists for standard genome sequencing and annotation.</title>
        <authorList>
            <consortium name="The Broad Institute Genomics Platform"/>
            <consortium name="The Broad Institute Genome Sequencing Center for Infectious Disease"/>
            <person name="Wu L."/>
            <person name="Ma J."/>
        </authorList>
    </citation>
    <scope>NUCLEOTIDE SEQUENCE [LARGE SCALE GENOMIC DNA]</scope>
    <source>
        <strain evidence="4">JCM 16929</strain>
    </source>
</reference>
<feature type="transmembrane region" description="Helical" evidence="1">
    <location>
        <begin position="293"/>
        <end position="320"/>
    </location>
</feature>
<gene>
    <name evidence="3" type="ORF">GCM10022236_38570</name>
</gene>
<keyword evidence="1" id="KW-1133">Transmembrane helix</keyword>
<evidence type="ECO:0000313" key="3">
    <source>
        <dbReference type="EMBL" id="GAA3632321.1"/>
    </source>
</evidence>
<keyword evidence="1" id="KW-0812">Transmembrane</keyword>
<dbReference type="EMBL" id="BAABAB010000029">
    <property type="protein sequence ID" value="GAA3632321.1"/>
    <property type="molecule type" value="Genomic_DNA"/>
</dbReference>
<dbReference type="InterPro" id="IPR025902">
    <property type="entry name" value="LssY-like-C_dom"/>
</dbReference>
<comment type="caution">
    <text evidence="3">The sequence shown here is derived from an EMBL/GenBank/DDBJ whole genome shotgun (WGS) entry which is preliminary data.</text>
</comment>
<feature type="transmembrane region" description="Helical" evidence="1">
    <location>
        <begin position="396"/>
        <end position="416"/>
    </location>
</feature>
<name>A0ABP7AHC5_9ACTN</name>